<name>A0ABV7QPY8_9PSEU</name>
<accession>A0ABV7QPY8</accession>
<evidence type="ECO:0000313" key="2">
    <source>
        <dbReference type="Proteomes" id="UP001595764"/>
    </source>
</evidence>
<comment type="caution">
    <text evidence="1">The sequence shown here is derived from an EMBL/GenBank/DDBJ whole genome shotgun (WGS) entry which is preliminary data.</text>
</comment>
<dbReference type="EMBL" id="JBHRWI010000031">
    <property type="protein sequence ID" value="MFC3513985.1"/>
    <property type="molecule type" value="Genomic_DNA"/>
</dbReference>
<sequence length="59" mass="6385">MSAEPAGPPPLTGDEHAELMFLRAENALLRTERDILVKAAGWFAADAGVLDRRTGPEPR</sequence>
<protein>
    <recommendedName>
        <fullName evidence="3">Transposase</fullName>
    </recommendedName>
</protein>
<evidence type="ECO:0000313" key="1">
    <source>
        <dbReference type="EMBL" id="MFC3513985.1"/>
    </source>
</evidence>
<reference evidence="2" key="1">
    <citation type="journal article" date="2019" name="Int. J. Syst. Evol. Microbiol.">
        <title>The Global Catalogue of Microorganisms (GCM) 10K type strain sequencing project: providing services to taxonomists for standard genome sequencing and annotation.</title>
        <authorList>
            <consortium name="The Broad Institute Genomics Platform"/>
            <consortium name="The Broad Institute Genome Sequencing Center for Infectious Disease"/>
            <person name="Wu L."/>
            <person name="Ma J."/>
        </authorList>
    </citation>
    <scope>NUCLEOTIDE SEQUENCE [LARGE SCALE GENOMIC DNA]</scope>
    <source>
        <strain evidence="2">CGMCC 4.7682</strain>
    </source>
</reference>
<proteinExistence type="predicted"/>
<gene>
    <name evidence="1" type="ORF">ACFORO_27715</name>
</gene>
<organism evidence="1 2">
    <name type="scientific">Amycolatopsis halotolerans</name>
    <dbReference type="NCBI Taxonomy" id="330083"/>
    <lineage>
        <taxon>Bacteria</taxon>
        <taxon>Bacillati</taxon>
        <taxon>Actinomycetota</taxon>
        <taxon>Actinomycetes</taxon>
        <taxon>Pseudonocardiales</taxon>
        <taxon>Pseudonocardiaceae</taxon>
        <taxon>Amycolatopsis</taxon>
    </lineage>
</organism>
<dbReference type="Proteomes" id="UP001595764">
    <property type="component" value="Unassembled WGS sequence"/>
</dbReference>
<keyword evidence="2" id="KW-1185">Reference proteome</keyword>
<dbReference type="RefSeq" id="WP_377875967.1">
    <property type="nucleotide sequence ID" value="NZ_JBHMAY010000087.1"/>
</dbReference>
<evidence type="ECO:0008006" key="3">
    <source>
        <dbReference type="Google" id="ProtNLM"/>
    </source>
</evidence>